<dbReference type="GeneID" id="115013113"/>
<reference evidence="4" key="1">
    <citation type="submission" date="2025-08" db="UniProtKB">
        <authorList>
            <consortium name="RefSeq"/>
        </authorList>
    </citation>
    <scope>IDENTIFICATION</scope>
</reference>
<dbReference type="GO" id="GO:0045815">
    <property type="term" value="P:transcription initiation-coupled chromatin remodeling"/>
    <property type="evidence" value="ECO:0007669"/>
    <property type="project" value="TreeGrafter"/>
</dbReference>
<dbReference type="InParanoid" id="A0A6J2QBC6"/>
<dbReference type="PANTHER" id="PTHR46449">
    <property type="entry name" value="ZGC:158260"/>
    <property type="match status" value="1"/>
</dbReference>
<proteinExistence type="inferred from homology"/>
<dbReference type="PANTHER" id="PTHR46449:SF5">
    <property type="entry name" value="FAMILY WITH SEQUENCE SIMILARITY 47 MEMBER E"/>
    <property type="match status" value="1"/>
</dbReference>
<evidence type="ECO:0000313" key="3">
    <source>
        <dbReference type="Proteomes" id="UP000504630"/>
    </source>
</evidence>
<comment type="similarity">
    <text evidence="1">Belongs to the FAM47 family.</text>
</comment>
<feature type="region of interest" description="Disordered" evidence="2">
    <location>
        <begin position="141"/>
        <end position="195"/>
    </location>
</feature>
<evidence type="ECO:0000256" key="2">
    <source>
        <dbReference type="SAM" id="MobiDB-lite"/>
    </source>
</evidence>
<dbReference type="KEGG" id="cgob:115013113"/>
<dbReference type="AlphaFoldDB" id="A0A6J2QBC6"/>
<dbReference type="Proteomes" id="UP000504630">
    <property type="component" value="Chromosome 9"/>
</dbReference>
<dbReference type="GO" id="GO:0000785">
    <property type="term" value="C:chromatin"/>
    <property type="evidence" value="ECO:0007669"/>
    <property type="project" value="TreeGrafter"/>
</dbReference>
<keyword evidence="3" id="KW-1185">Reference proteome</keyword>
<name>A0A6J2QBC6_COTGO</name>
<dbReference type="FunCoup" id="A0A6J2QBC6">
    <property type="interactions" value="347"/>
</dbReference>
<accession>A0A6J2QBC6</accession>
<gene>
    <name evidence="4" type="primary">fam47e</name>
</gene>
<dbReference type="CTD" id="100129583"/>
<organism evidence="3 4">
    <name type="scientific">Cottoperca gobio</name>
    <name type="common">Frogmouth</name>
    <name type="synonym">Aphritis gobio</name>
    <dbReference type="NCBI Taxonomy" id="56716"/>
    <lineage>
        <taxon>Eukaryota</taxon>
        <taxon>Metazoa</taxon>
        <taxon>Chordata</taxon>
        <taxon>Craniata</taxon>
        <taxon>Vertebrata</taxon>
        <taxon>Euteleostomi</taxon>
        <taxon>Actinopterygii</taxon>
        <taxon>Neopterygii</taxon>
        <taxon>Teleostei</taxon>
        <taxon>Neoteleostei</taxon>
        <taxon>Acanthomorphata</taxon>
        <taxon>Eupercaria</taxon>
        <taxon>Perciformes</taxon>
        <taxon>Notothenioidei</taxon>
        <taxon>Bovichtidae</taxon>
        <taxon>Cottoperca</taxon>
    </lineage>
</organism>
<feature type="region of interest" description="Disordered" evidence="2">
    <location>
        <begin position="254"/>
        <end position="274"/>
    </location>
</feature>
<protein>
    <submittedName>
        <fullName evidence="4">Protein FAM47E isoform X1</fullName>
    </submittedName>
</protein>
<dbReference type="InterPro" id="IPR032743">
    <property type="entry name" value="FAM47"/>
</dbReference>
<sequence length="274" mass="30850">MEMKHTPHIFPWYKERLQTKYLKATANKISSVNSCCQLVNVSLSDFSDCSSVLSGDRRGVSPVLFHHDTPNHNSSQKPTKCVSKEHTCFSKQMTQKQIRREYVAAVEEKLKQHPLAVFSLYKDHMTPELFDKVVSVLDPDMSGNSASALPTPTGDHAEEEDEENCTGPKKEEVKKTKHRTSADKISSDYQNQSPRNPYILQMNGNGNEKGRTVKVNKLCTHKDKKVAAKLFSRWFASPDEETNVTEYEILGLQDSSSPTFPIQAEDANNVSGQE</sequence>
<evidence type="ECO:0000256" key="1">
    <source>
        <dbReference type="ARBA" id="ARBA00005277"/>
    </source>
</evidence>
<feature type="compositionally biased region" description="Basic and acidic residues" evidence="2">
    <location>
        <begin position="168"/>
        <end position="186"/>
    </location>
</feature>
<evidence type="ECO:0000313" key="4">
    <source>
        <dbReference type="RefSeq" id="XP_029294971.1"/>
    </source>
</evidence>
<dbReference type="RefSeq" id="XP_029294971.1">
    <property type="nucleotide sequence ID" value="XM_029439111.1"/>
</dbReference>
<dbReference type="OrthoDB" id="6755972at2759"/>